<protein>
    <submittedName>
        <fullName evidence="1">Uncharacterized protein</fullName>
    </submittedName>
</protein>
<dbReference type="EMBL" id="JADIKM010000003">
    <property type="protein sequence ID" value="MFK2904934.1"/>
    <property type="molecule type" value="Genomic_DNA"/>
</dbReference>
<evidence type="ECO:0000313" key="2">
    <source>
        <dbReference type="Proteomes" id="UP001620460"/>
    </source>
</evidence>
<keyword evidence="2" id="KW-1185">Reference proteome</keyword>
<sequence>MSNDTGGFERSLEGVSKVSVWRRILNLIMMFESPPYFEGTLDYFEKRVTSLEREVAKLQSSGGPPAGDGPT</sequence>
<dbReference type="Proteomes" id="UP001620460">
    <property type="component" value="Unassembled WGS sequence"/>
</dbReference>
<evidence type="ECO:0000313" key="1">
    <source>
        <dbReference type="EMBL" id="MFK2904934.1"/>
    </source>
</evidence>
<dbReference type="RefSeq" id="WP_404633898.1">
    <property type="nucleotide sequence ID" value="NZ_JADIKM010000003.1"/>
</dbReference>
<accession>A0ABW8JV78</accession>
<organism evidence="1 2">
    <name type="scientific">Dyella ginsengisoli</name>
    <dbReference type="NCBI Taxonomy" id="363848"/>
    <lineage>
        <taxon>Bacteria</taxon>
        <taxon>Pseudomonadati</taxon>
        <taxon>Pseudomonadota</taxon>
        <taxon>Gammaproteobacteria</taxon>
        <taxon>Lysobacterales</taxon>
        <taxon>Rhodanobacteraceae</taxon>
        <taxon>Dyella</taxon>
    </lineage>
</organism>
<name>A0ABW8JV78_9GAMM</name>
<proteinExistence type="predicted"/>
<reference evidence="1 2" key="1">
    <citation type="submission" date="2020-10" db="EMBL/GenBank/DDBJ databases">
        <title>Phylogeny of dyella-like bacteria.</title>
        <authorList>
            <person name="Fu J."/>
        </authorList>
    </citation>
    <scope>NUCLEOTIDE SEQUENCE [LARGE SCALE GENOMIC DNA]</scope>
    <source>
        <strain evidence="1 2">Gsoil3046</strain>
    </source>
</reference>
<gene>
    <name evidence="1" type="ORF">ISP17_13315</name>
</gene>
<comment type="caution">
    <text evidence="1">The sequence shown here is derived from an EMBL/GenBank/DDBJ whole genome shotgun (WGS) entry which is preliminary data.</text>
</comment>